<dbReference type="InterPro" id="IPR000073">
    <property type="entry name" value="AB_hydrolase_1"/>
</dbReference>
<dbReference type="OrthoDB" id="9808398at2"/>
<reference evidence="3 4" key="1">
    <citation type="submission" date="2019-07" db="EMBL/GenBank/DDBJ databases">
        <title>Genomic Encyclopedia of Archaeal and Bacterial Type Strains, Phase II (KMG-II): from individual species to whole genera.</title>
        <authorList>
            <person name="Goeker M."/>
        </authorList>
    </citation>
    <scope>NUCLEOTIDE SEQUENCE [LARGE SCALE GENOMIC DNA]</scope>
    <source>
        <strain evidence="3 4">DSM 17527</strain>
    </source>
</reference>
<dbReference type="Gene3D" id="3.40.50.1820">
    <property type="entry name" value="alpha/beta hydrolase"/>
    <property type="match status" value="1"/>
</dbReference>
<proteinExistence type="predicted"/>
<dbReference type="PANTHER" id="PTHR46118">
    <property type="entry name" value="PROTEIN ABHD11"/>
    <property type="match status" value="1"/>
</dbReference>
<dbReference type="PANTHER" id="PTHR46118:SF4">
    <property type="entry name" value="PROTEIN ABHD11"/>
    <property type="match status" value="1"/>
</dbReference>
<feature type="domain" description="AB hydrolase-1" evidence="2">
    <location>
        <begin position="12"/>
        <end position="242"/>
    </location>
</feature>
<gene>
    <name evidence="3" type="ORF">BD809_102201</name>
</gene>
<dbReference type="GO" id="GO:0016787">
    <property type="term" value="F:hydrolase activity"/>
    <property type="evidence" value="ECO:0007669"/>
    <property type="project" value="UniProtKB-KW"/>
</dbReference>
<protein>
    <submittedName>
        <fullName evidence="3">Pimeloyl-ACP methyl ester carboxylesterase</fullName>
    </submittedName>
</protein>
<comment type="caution">
    <text evidence="3">The sequence shown here is derived from an EMBL/GenBank/DDBJ whole genome shotgun (WGS) entry which is preliminary data.</text>
</comment>
<dbReference type="RefSeq" id="WP_148781596.1">
    <property type="nucleotide sequence ID" value="NZ_VNHU01000002.1"/>
</dbReference>
<organism evidence="3 4">
    <name type="scientific">Aquimarina intermedia</name>
    <dbReference type="NCBI Taxonomy" id="350814"/>
    <lineage>
        <taxon>Bacteria</taxon>
        <taxon>Pseudomonadati</taxon>
        <taxon>Bacteroidota</taxon>
        <taxon>Flavobacteriia</taxon>
        <taxon>Flavobacteriales</taxon>
        <taxon>Flavobacteriaceae</taxon>
        <taxon>Aquimarina</taxon>
    </lineage>
</organism>
<dbReference type="EMBL" id="VNHU01000002">
    <property type="protein sequence ID" value="TYP75988.1"/>
    <property type="molecule type" value="Genomic_DNA"/>
</dbReference>
<dbReference type="Proteomes" id="UP000324376">
    <property type="component" value="Unassembled WGS sequence"/>
</dbReference>
<dbReference type="AlphaFoldDB" id="A0A5S5CBH8"/>
<evidence type="ECO:0000313" key="4">
    <source>
        <dbReference type="Proteomes" id="UP000324376"/>
    </source>
</evidence>
<evidence type="ECO:0000256" key="1">
    <source>
        <dbReference type="ARBA" id="ARBA00022801"/>
    </source>
</evidence>
<sequence length="255" mass="29155">MKLYANIIGSGKPFIILHGFLGMGDNWKTLGKKIAGHGFEVHLIDQRNHGRSPHSDQFSYPILAQDLEEYCDDNELNDIILLGHSMGGKTAMFFASETHVRIRKLIIADIGPKFYPQHHQDILMGLENLRTTALTSRTDADTMLSEFVPEMGTRQFLLKNLYWKSKERLGLRMNLEALTKNINEIGKELPTAYKYPGETLFLKGDRSNYILPIDEEGIKKHFTNSVIKEISKSGHWLHAENPKDFLIEVLEFVNK</sequence>
<dbReference type="Pfam" id="PF00561">
    <property type="entry name" value="Abhydrolase_1"/>
    <property type="match status" value="1"/>
</dbReference>
<evidence type="ECO:0000259" key="2">
    <source>
        <dbReference type="Pfam" id="PF00561"/>
    </source>
</evidence>
<name>A0A5S5CBH8_9FLAO</name>
<accession>A0A5S5CBH8</accession>
<dbReference type="InterPro" id="IPR029058">
    <property type="entry name" value="AB_hydrolase_fold"/>
</dbReference>
<dbReference type="SUPFAM" id="SSF53474">
    <property type="entry name" value="alpha/beta-Hydrolases"/>
    <property type="match status" value="1"/>
</dbReference>
<keyword evidence="4" id="KW-1185">Reference proteome</keyword>
<keyword evidence="1" id="KW-0378">Hydrolase</keyword>
<evidence type="ECO:0000313" key="3">
    <source>
        <dbReference type="EMBL" id="TYP75988.1"/>
    </source>
</evidence>